<comment type="caution">
    <text evidence="3">The sequence shown here is derived from an EMBL/GenBank/DDBJ whole genome shotgun (WGS) entry which is preliminary data.</text>
</comment>
<dbReference type="PANTHER" id="PTHR15180">
    <property type="entry name" value="GENERAL TRANSCRIPTION FACTOR 3C POLYPEPTIDE 1"/>
    <property type="match status" value="1"/>
</dbReference>
<dbReference type="GO" id="GO:0006384">
    <property type="term" value="P:transcription initiation at RNA polymerase III promoter"/>
    <property type="evidence" value="ECO:0007669"/>
    <property type="project" value="InterPro"/>
</dbReference>
<feature type="domain" description="DUF7725" evidence="2">
    <location>
        <begin position="157"/>
        <end position="204"/>
    </location>
</feature>
<dbReference type="InterPro" id="IPR056142">
    <property type="entry name" value="DUF7725"/>
</dbReference>
<name>A0A7J8X6B5_GOSAI</name>
<feature type="domain" description="Glycosyl transferase 48" evidence="1">
    <location>
        <begin position="518"/>
        <end position="586"/>
    </location>
</feature>
<gene>
    <name evidence="3" type="ORF">Goari_024515</name>
</gene>
<protein>
    <submittedName>
        <fullName evidence="3">Uncharacterized protein</fullName>
    </submittedName>
</protein>
<proteinExistence type="predicted"/>
<dbReference type="GO" id="GO:0006075">
    <property type="term" value="P:(1-&gt;3)-beta-D-glucan biosynthetic process"/>
    <property type="evidence" value="ECO:0007669"/>
    <property type="project" value="InterPro"/>
</dbReference>
<accession>A0A7J8X6B5</accession>
<evidence type="ECO:0000259" key="1">
    <source>
        <dbReference type="Pfam" id="PF02364"/>
    </source>
</evidence>
<feature type="non-terminal residue" evidence="3">
    <location>
        <position position="1"/>
    </location>
</feature>
<sequence length="617" mass="68578">MEILKGAHNQFDIPEGSLADIFNFGDEENVFHDAGPAKLGVRESEEVEIYPINGKSLVVHTMTATTLKEGEDWRRIGNLLDMSKDTTVDDFGVKRTDSVSTIETDSVEREFNAELKKKRLDIAKQHATDVTATLNAEVTIQNMNNHEQSNNFSGTTVRAIPTGGRIQIISTAPISLGKVLPPLHWLDHKLDDFVASYPKLSVIRAAEALFSFSFLASVSVTPITQPNQLKKALQSIDSNHVKEMPFTRMLNLTHRHGMPERSCVTCVESKASGHGSASSDKSSVLSHAASFTKESQEIMTGSTCGQLFVLSQQFLHNMSKSPIPCNARKRAVNFSAWIHGGKVLMEGGSNVTADLQCGGIFHVFSLVCSGAVLAFPCLPDEGVGGATKLRRLKRRSEDTELYDVDRAEKLKFIAQDEFVSRQEKDFLSIMMKEMLEFRKNVSISSKSGESPQEAMASYKHLLSHPSDEGQGSHFHLELVKAVCTEIQKVGDQGSSIEDVYSLVRMPGEKAPEIFILALQEFGRDQIVYYSVMIKAADNLGQETYGMKLHGHAKLEEGKHKNQNHALVITRGEAFQTVDTIQDNCMERLKRADQENYAEVVKVFSYQSRFSKPRRMTQ</sequence>
<evidence type="ECO:0000259" key="2">
    <source>
        <dbReference type="Pfam" id="PF24851"/>
    </source>
</evidence>
<dbReference type="InterPro" id="IPR003440">
    <property type="entry name" value="Glyco_trans_48_dom"/>
</dbReference>
<dbReference type="GO" id="GO:0016020">
    <property type="term" value="C:membrane"/>
    <property type="evidence" value="ECO:0007669"/>
    <property type="project" value="InterPro"/>
</dbReference>
<dbReference type="GO" id="GO:0003843">
    <property type="term" value="F:1,3-beta-D-glucan synthase activity"/>
    <property type="evidence" value="ECO:0007669"/>
    <property type="project" value="InterPro"/>
</dbReference>
<dbReference type="InterPro" id="IPR044210">
    <property type="entry name" value="Tfc3-like"/>
</dbReference>
<evidence type="ECO:0000313" key="4">
    <source>
        <dbReference type="Proteomes" id="UP000593577"/>
    </source>
</evidence>
<dbReference type="GO" id="GO:0003677">
    <property type="term" value="F:DNA binding"/>
    <property type="evidence" value="ECO:0007669"/>
    <property type="project" value="InterPro"/>
</dbReference>
<dbReference type="EMBL" id="JABFAA010000005">
    <property type="protein sequence ID" value="MBA0682825.1"/>
    <property type="molecule type" value="Genomic_DNA"/>
</dbReference>
<dbReference type="Pfam" id="PF02364">
    <property type="entry name" value="Glucan_synthase"/>
    <property type="match status" value="1"/>
</dbReference>
<dbReference type="Proteomes" id="UP000593577">
    <property type="component" value="Unassembled WGS sequence"/>
</dbReference>
<dbReference type="GO" id="GO:0000148">
    <property type="term" value="C:1,3-beta-D-glucan synthase complex"/>
    <property type="evidence" value="ECO:0007669"/>
    <property type="project" value="InterPro"/>
</dbReference>
<evidence type="ECO:0000313" key="3">
    <source>
        <dbReference type="EMBL" id="MBA0682825.1"/>
    </source>
</evidence>
<keyword evidence="4" id="KW-1185">Reference proteome</keyword>
<reference evidence="3 4" key="1">
    <citation type="journal article" date="2019" name="Genome Biol. Evol.">
        <title>Insights into the evolution of the New World diploid cottons (Gossypium, subgenus Houzingenia) based on genome sequencing.</title>
        <authorList>
            <person name="Grover C.E."/>
            <person name="Arick M.A. 2nd"/>
            <person name="Thrash A."/>
            <person name="Conover J.L."/>
            <person name="Sanders W.S."/>
            <person name="Peterson D.G."/>
            <person name="Frelichowski J.E."/>
            <person name="Scheffler J.A."/>
            <person name="Scheffler B.E."/>
            <person name="Wendel J.F."/>
        </authorList>
    </citation>
    <scope>NUCLEOTIDE SEQUENCE [LARGE SCALE GENOMIC DNA]</scope>
    <source>
        <strain evidence="3">185</strain>
        <tissue evidence="3">Leaf</tissue>
    </source>
</reference>
<organism evidence="3 4">
    <name type="scientific">Gossypium aridum</name>
    <name type="common">American cotton</name>
    <name type="synonym">Erioxylum aridum</name>
    <dbReference type="NCBI Taxonomy" id="34290"/>
    <lineage>
        <taxon>Eukaryota</taxon>
        <taxon>Viridiplantae</taxon>
        <taxon>Streptophyta</taxon>
        <taxon>Embryophyta</taxon>
        <taxon>Tracheophyta</taxon>
        <taxon>Spermatophyta</taxon>
        <taxon>Magnoliopsida</taxon>
        <taxon>eudicotyledons</taxon>
        <taxon>Gunneridae</taxon>
        <taxon>Pentapetalae</taxon>
        <taxon>rosids</taxon>
        <taxon>malvids</taxon>
        <taxon>Malvales</taxon>
        <taxon>Malvaceae</taxon>
        <taxon>Malvoideae</taxon>
        <taxon>Gossypium</taxon>
    </lineage>
</organism>
<dbReference type="PANTHER" id="PTHR15180:SF1">
    <property type="entry name" value="GENERAL TRANSCRIPTION FACTOR 3C POLYPEPTIDE 1"/>
    <property type="match status" value="1"/>
</dbReference>
<dbReference type="AlphaFoldDB" id="A0A7J8X6B5"/>
<dbReference type="GO" id="GO:0000127">
    <property type="term" value="C:transcription factor TFIIIC complex"/>
    <property type="evidence" value="ECO:0007669"/>
    <property type="project" value="InterPro"/>
</dbReference>
<dbReference type="Pfam" id="PF24851">
    <property type="entry name" value="DUF7725"/>
    <property type="match status" value="1"/>
</dbReference>
<dbReference type="GO" id="GO:0042791">
    <property type="term" value="P:5S class rRNA transcription by RNA polymerase III"/>
    <property type="evidence" value="ECO:0007669"/>
    <property type="project" value="TreeGrafter"/>
</dbReference>